<dbReference type="InterPro" id="IPR028037">
    <property type="entry name" value="Antitoxin_Rv0909/MT0933"/>
</dbReference>
<organism evidence="2 3">
    <name type="scientific">Pseudonocardia autotrophica</name>
    <name type="common">Amycolata autotrophica</name>
    <name type="synonym">Nocardia autotrophica</name>
    <dbReference type="NCBI Taxonomy" id="2074"/>
    <lineage>
        <taxon>Bacteria</taxon>
        <taxon>Bacillati</taxon>
        <taxon>Actinomycetota</taxon>
        <taxon>Actinomycetes</taxon>
        <taxon>Pseudonocardiales</taxon>
        <taxon>Pseudonocardiaceae</taxon>
        <taxon>Pseudonocardia</taxon>
    </lineage>
</organism>
<evidence type="ECO:0000313" key="3">
    <source>
        <dbReference type="Proteomes" id="UP000194360"/>
    </source>
</evidence>
<protein>
    <recommendedName>
        <fullName evidence="4">Antitoxin</fullName>
    </recommendedName>
</protein>
<reference evidence="2 3" key="1">
    <citation type="submission" date="2016-09" db="EMBL/GenBank/DDBJ databases">
        <title>Pseudonocardia autotrophica DSM535, a candidate organism with high potential of specific P450 cytochromes.</title>
        <authorList>
            <person name="Grumaz C."/>
            <person name="Vainshtein Y."/>
            <person name="Kirstahler P."/>
            <person name="Sohn K."/>
        </authorList>
    </citation>
    <scope>NUCLEOTIDE SEQUENCE [LARGE SCALE GENOMIC DNA]</scope>
    <source>
        <strain evidence="2 3">DSM 535</strain>
    </source>
</reference>
<name>A0A1Y2MK88_PSEAH</name>
<accession>A0A1Y2MK88</accession>
<dbReference type="AlphaFoldDB" id="A0A1Y2MK88"/>
<dbReference type="OrthoDB" id="3579471at2"/>
<evidence type="ECO:0000313" key="2">
    <source>
        <dbReference type="EMBL" id="OSY35664.1"/>
    </source>
</evidence>
<comment type="caution">
    <text evidence="2">The sequence shown here is derived from an EMBL/GenBank/DDBJ whole genome shotgun (WGS) entry which is preliminary data.</text>
</comment>
<gene>
    <name evidence="2" type="ORF">BG845_05874</name>
</gene>
<feature type="compositionally biased region" description="Basic and acidic residues" evidence="1">
    <location>
        <begin position="1"/>
        <end position="55"/>
    </location>
</feature>
<dbReference type="Pfam" id="PF14013">
    <property type="entry name" value="MT0933_antitox"/>
    <property type="match status" value="1"/>
</dbReference>
<dbReference type="RefSeq" id="WP_085915978.1">
    <property type="nucleotide sequence ID" value="NZ_AP018920.1"/>
</dbReference>
<feature type="compositionally biased region" description="Basic and acidic residues" evidence="1">
    <location>
        <begin position="64"/>
        <end position="75"/>
    </location>
</feature>
<evidence type="ECO:0008006" key="4">
    <source>
        <dbReference type="Google" id="ProtNLM"/>
    </source>
</evidence>
<proteinExistence type="predicted"/>
<dbReference type="Proteomes" id="UP000194360">
    <property type="component" value="Unassembled WGS sequence"/>
</dbReference>
<sequence length="135" mass="13773">MGFLDKAREAAENALEKAAPHLEKAKEKAGPHLEKAREKAGPLVEKAAERVDHATGGKYSEQIDGVKGKVEEALRNDTGTAPGAGTHTDGVPPVPPAPPGGDALKPDGNPAASQPSASDDRKDGDVPPVPPPPAS</sequence>
<dbReference type="EMBL" id="MIGB01000048">
    <property type="protein sequence ID" value="OSY35664.1"/>
    <property type="molecule type" value="Genomic_DNA"/>
</dbReference>
<evidence type="ECO:0000256" key="1">
    <source>
        <dbReference type="SAM" id="MobiDB-lite"/>
    </source>
</evidence>
<feature type="region of interest" description="Disordered" evidence="1">
    <location>
        <begin position="1"/>
        <end position="135"/>
    </location>
</feature>
<keyword evidence="3" id="KW-1185">Reference proteome</keyword>
<dbReference type="STRING" id="2074.BG845_05874"/>
<dbReference type="SUPFAM" id="SSF58113">
    <property type="entry name" value="Apolipoprotein A-I"/>
    <property type="match status" value="1"/>
</dbReference>
<dbReference type="Gene3D" id="1.20.120.20">
    <property type="entry name" value="Apolipoprotein"/>
    <property type="match status" value="1"/>
</dbReference>